<evidence type="ECO:0000313" key="1">
    <source>
        <dbReference type="EMBL" id="SDP50583.1"/>
    </source>
</evidence>
<sequence>MTTALDPDETISYLLNCEDLAVGSRIGGTVIVPRLPRADAPKLAFSDPRWPLPAPVIARGEFYGNDWADDPAIGMWAEAARADQDAARVAEEAAAGRGVVAIVATHKRVAVGFPAKFLGERSGKTWDPGDPVHLQYSVPAARVAGIAPVMLGRSIPAPTFDRVAFTDGSLLFVRKDPYERGAMLAKELNRR</sequence>
<organism evidence="1 2">
    <name type="scientific">Actinokineospora alba</name>
    <dbReference type="NCBI Taxonomy" id="504798"/>
    <lineage>
        <taxon>Bacteria</taxon>
        <taxon>Bacillati</taxon>
        <taxon>Actinomycetota</taxon>
        <taxon>Actinomycetes</taxon>
        <taxon>Pseudonocardiales</taxon>
        <taxon>Pseudonocardiaceae</taxon>
        <taxon>Actinokineospora</taxon>
    </lineage>
</organism>
<accession>A0A1H0T936</accession>
<dbReference type="STRING" id="504798.SAMN05421871_11134"/>
<protein>
    <submittedName>
        <fullName evidence="1">Uncharacterized protein</fullName>
    </submittedName>
</protein>
<gene>
    <name evidence="1" type="ORF">SAMN05192558_109341</name>
</gene>
<reference evidence="2" key="1">
    <citation type="submission" date="2016-10" db="EMBL/GenBank/DDBJ databases">
        <authorList>
            <person name="Varghese N."/>
            <person name="Submissions S."/>
        </authorList>
    </citation>
    <scope>NUCLEOTIDE SEQUENCE [LARGE SCALE GENOMIC DNA]</scope>
    <source>
        <strain evidence="2">IBRC-M 10655</strain>
    </source>
</reference>
<proteinExistence type="predicted"/>
<dbReference type="AlphaFoldDB" id="A0A1H0T936"/>
<keyword evidence="2" id="KW-1185">Reference proteome</keyword>
<dbReference type="RefSeq" id="WP_091380405.1">
    <property type="nucleotide sequence ID" value="NZ_FNDV01000011.1"/>
</dbReference>
<dbReference type="EMBL" id="FNJB01000009">
    <property type="protein sequence ID" value="SDP50583.1"/>
    <property type="molecule type" value="Genomic_DNA"/>
</dbReference>
<evidence type="ECO:0000313" key="2">
    <source>
        <dbReference type="Proteomes" id="UP000199651"/>
    </source>
</evidence>
<name>A0A1H0T936_9PSEU</name>
<dbReference type="Proteomes" id="UP000199651">
    <property type="component" value="Unassembled WGS sequence"/>
</dbReference>
<dbReference type="OrthoDB" id="3677880at2"/>